<dbReference type="EMBL" id="QPFP01000004">
    <property type="protein sequence ID" value="TEB37505.1"/>
    <property type="molecule type" value="Genomic_DNA"/>
</dbReference>
<evidence type="ECO:0000256" key="6">
    <source>
        <dbReference type="ARBA" id="ARBA00022849"/>
    </source>
</evidence>
<gene>
    <name evidence="11" type="ORF">FA13DRAFT_1881454</name>
</gene>
<dbReference type="NCBIfam" id="TIGR00832">
    <property type="entry name" value="acr3"/>
    <property type="match status" value="1"/>
</dbReference>
<dbReference type="STRING" id="71717.A0A4Y7TTJ6"/>
<evidence type="ECO:0000256" key="1">
    <source>
        <dbReference type="ARBA" id="ARBA00004651"/>
    </source>
</evidence>
<dbReference type="Pfam" id="PF01758">
    <property type="entry name" value="SBF"/>
    <property type="match status" value="1"/>
</dbReference>
<evidence type="ECO:0000256" key="3">
    <source>
        <dbReference type="ARBA" id="ARBA00022448"/>
    </source>
</evidence>
<dbReference type="InterPro" id="IPR004706">
    <property type="entry name" value="Arsenical-R_Acr3"/>
</dbReference>
<dbReference type="InterPro" id="IPR002657">
    <property type="entry name" value="BilAc:Na_symport/Acr3"/>
</dbReference>
<evidence type="ECO:0000256" key="4">
    <source>
        <dbReference type="ARBA" id="ARBA00022475"/>
    </source>
</evidence>
<keyword evidence="6" id="KW-0059">Arsenical resistance</keyword>
<feature type="transmembrane region" description="Helical" evidence="10">
    <location>
        <begin position="23"/>
        <end position="42"/>
    </location>
</feature>
<feature type="transmembrane region" description="Helical" evidence="10">
    <location>
        <begin position="277"/>
        <end position="298"/>
    </location>
</feature>
<evidence type="ECO:0000256" key="2">
    <source>
        <dbReference type="ARBA" id="ARBA00010110"/>
    </source>
</evidence>
<comment type="subcellular location">
    <subcellularLocation>
        <location evidence="1 9">Cell membrane</location>
        <topology evidence="1 9">Multi-pass membrane protein</topology>
    </subcellularLocation>
</comment>
<reference evidence="11 12" key="1">
    <citation type="journal article" date="2019" name="Nat. Ecol. Evol.">
        <title>Megaphylogeny resolves global patterns of mushroom evolution.</title>
        <authorList>
            <person name="Varga T."/>
            <person name="Krizsan K."/>
            <person name="Foldi C."/>
            <person name="Dima B."/>
            <person name="Sanchez-Garcia M."/>
            <person name="Sanchez-Ramirez S."/>
            <person name="Szollosi G.J."/>
            <person name="Szarkandi J.G."/>
            <person name="Papp V."/>
            <person name="Albert L."/>
            <person name="Andreopoulos W."/>
            <person name="Angelini C."/>
            <person name="Antonin V."/>
            <person name="Barry K.W."/>
            <person name="Bougher N.L."/>
            <person name="Buchanan P."/>
            <person name="Buyck B."/>
            <person name="Bense V."/>
            <person name="Catcheside P."/>
            <person name="Chovatia M."/>
            <person name="Cooper J."/>
            <person name="Damon W."/>
            <person name="Desjardin D."/>
            <person name="Finy P."/>
            <person name="Geml J."/>
            <person name="Haridas S."/>
            <person name="Hughes K."/>
            <person name="Justo A."/>
            <person name="Karasinski D."/>
            <person name="Kautmanova I."/>
            <person name="Kiss B."/>
            <person name="Kocsube S."/>
            <person name="Kotiranta H."/>
            <person name="LaButti K.M."/>
            <person name="Lechner B.E."/>
            <person name="Liimatainen K."/>
            <person name="Lipzen A."/>
            <person name="Lukacs Z."/>
            <person name="Mihaltcheva S."/>
            <person name="Morgado L.N."/>
            <person name="Niskanen T."/>
            <person name="Noordeloos M.E."/>
            <person name="Ohm R.A."/>
            <person name="Ortiz-Santana B."/>
            <person name="Ovrebo C."/>
            <person name="Racz N."/>
            <person name="Riley R."/>
            <person name="Savchenko A."/>
            <person name="Shiryaev A."/>
            <person name="Soop K."/>
            <person name="Spirin V."/>
            <person name="Szebenyi C."/>
            <person name="Tomsovsky M."/>
            <person name="Tulloss R.E."/>
            <person name="Uehling J."/>
            <person name="Grigoriev I.V."/>
            <person name="Vagvolgyi C."/>
            <person name="Papp T."/>
            <person name="Martin F.M."/>
            <person name="Miettinen O."/>
            <person name="Hibbett D.S."/>
            <person name="Nagy L.G."/>
        </authorList>
    </citation>
    <scope>NUCLEOTIDE SEQUENCE [LARGE SCALE GENOMIC DNA]</scope>
    <source>
        <strain evidence="11 12">FP101781</strain>
    </source>
</reference>
<feature type="transmembrane region" description="Helical" evidence="10">
    <location>
        <begin position="304"/>
        <end position="327"/>
    </location>
</feature>
<evidence type="ECO:0000256" key="9">
    <source>
        <dbReference type="PIRNR" id="PIRNR005508"/>
    </source>
</evidence>
<feature type="transmembrane region" description="Helical" evidence="10">
    <location>
        <begin position="198"/>
        <end position="220"/>
    </location>
</feature>
<evidence type="ECO:0000256" key="5">
    <source>
        <dbReference type="ARBA" id="ARBA00022692"/>
    </source>
</evidence>
<dbReference type="Proteomes" id="UP000298030">
    <property type="component" value="Unassembled WGS sequence"/>
</dbReference>
<keyword evidence="5 9" id="KW-0812">Transmembrane</keyword>
<dbReference type="GO" id="GO:0015105">
    <property type="term" value="F:arsenite transmembrane transporter activity"/>
    <property type="evidence" value="ECO:0007669"/>
    <property type="project" value="TreeGrafter"/>
</dbReference>
<dbReference type="InterPro" id="IPR038770">
    <property type="entry name" value="Na+/solute_symporter_sf"/>
</dbReference>
<dbReference type="GO" id="GO:0046685">
    <property type="term" value="P:response to arsenic-containing substance"/>
    <property type="evidence" value="ECO:0007669"/>
    <property type="project" value="UniProtKB-KW"/>
</dbReference>
<keyword evidence="7 9" id="KW-1133">Transmembrane helix</keyword>
<comment type="caution">
    <text evidence="11">The sequence shown here is derived from an EMBL/GenBank/DDBJ whole genome shotgun (WGS) entry which is preliminary data.</text>
</comment>
<dbReference type="GO" id="GO:0015297">
    <property type="term" value="F:antiporter activity"/>
    <property type="evidence" value="ECO:0007669"/>
    <property type="project" value="UniProtKB-UniRule"/>
</dbReference>
<proteinExistence type="inferred from homology"/>
<dbReference type="GO" id="GO:0015104">
    <property type="term" value="F:antimonite transmembrane transporter activity"/>
    <property type="evidence" value="ECO:0007669"/>
    <property type="project" value="TreeGrafter"/>
</dbReference>
<keyword evidence="8 9" id="KW-0472">Membrane</keyword>
<feature type="transmembrane region" description="Helical" evidence="10">
    <location>
        <begin position="165"/>
        <end position="186"/>
    </location>
</feature>
<dbReference type="PIRSF" id="PIRSF005508">
    <property type="entry name" value="Acr3"/>
    <property type="match status" value="1"/>
</dbReference>
<evidence type="ECO:0000313" key="11">
    <source>
        <dbReference type="EMBL" id="TEB37505.1"/>
    </source>
</evidence>
<dbReference type="OrthoDB" id="187348at2759"/>
<dbReference type="GO" id="GO:0005886">
    <property type="term" value="C:plasma membrane"/>
    <property type="evidence" value="ECO:0007669"/>
    <property type="project" value="UniProtKB-SubCell"/>
</dbReference>
<evidence type="ECO:0000256" key="10">
    <source>
        <dbReference type="SAM" id="Phobius"/>
    </source>
</evidence>
<keyword evidence="3 9" id="KW-0813">Transport</keyword>
<organism evidence="11 12">
    <name type="scientific">Coprinellus micaceus</name>
    <name type="common">Glistening ink-cap mushroom</name>
    <name type="synonym">Coprinus micaceus</name>
    <dbReference type="NCBI Taxonomy" id="71717"/>
    <lineage>
        <taxon>Eukaryota</taxon>
        <taxon>Fungi</taxon>
        <taxon>Dikarya</taxon>
        <taxon>Basidiomycota</taxon>
        <taxon>Agaricomycotina</taxon>
        <taxon>Agaricomycetes</taxon>
        <taxon>Agaricomycetidae</taxon>
        <taxon>Agaricales</taxon>
        <taxon>Agaricineae</taxon>
        <taxon>Psathyrellaceae</taxon>
        <taxon>Coprinellus</taxon>
    </lineage>
</organism>
<protein>
    <submittedName>
        <fullName evidence="11">Arsenical-resistance protein ACR3</fullName>
    </submittedName>
</protein>
<dbReference type="Gene3D" id="1.20.1530.20">
    <property type="match status" value="1"/>
</dbReference>
<evidence type="ECO:0000256" key="8">
    <source>
        <dbReference type="ARBA" id="ARBA00023136"/>
    </source>
</evidence>
<dbReference type="PANTHER" id="PTHR43057">
    <property type="entry name" value="ARSENITE EFFLUX TRANSPORTER"/>
    <property type="match status" value="1"/>
</dbReference>
<feature type="transmembrane region" description="Helical" evidence="10">
    <location>
        <begin position="63"/>
        <end position="86"/>
    </location>
</feature>
<dbReference type="AlphaFoldDB" id="A0A4Y7TTJ6"/>
<name>A0A4Y7TTJ6_COPMI</name>
<comment type="similarity">
    <text evidence="2 9">Belongs to the arsenical resistance-3 (ACR3) (TC 2.A.59) family.</text>
</comment>
<feature type="transmembrane region" description="Helical" evidence="10">
    <location>
        <begin position="92"/>
        <end position="111"/>
    </location>
</feature>
<accession>A0A4Y7TTJ6</accession>
<keyword evidence="12" id="KW-1185">Reference proteome</keyword>
<sequence>MILGVVIGQYAPQVKDVLDTAKFYGVSAPIAIGLIVMMWPVLTKVEYERIPALFRSRHLWVHIGLSIVLNWIIGPFVMLGLAWATLPDLPHYRIGVIMIGIARCIAMVMIWNDLAKGDTNYCAILVVVNAILQMVLYSPFALLFINSIGHEGQADLHVGYGKTAISVLIYLGIPLIGGVVTRYGIWKVAGKEFLDKKFLPVFGPVALVGLLYTILVLFAYQGGNIVANIRPVFRVFVPLILYFTIMWSVTFFVIWHFSRRESAEHQLYGYKMAVVQAFTAASNNFELAIAVAISIYGVNSEQALAATVGPLIEVPVLLALTWVALYLRVKLSWVRRSSSVQVA</sequence>
<feature type="transmembrane region" description="Helical" evidence="10">
    <location>
        <begin position="232"/>
        <end position="257"/>
    </location>
</feature>
<feature type="transmembrane region" description="Helical" evidence="10">
    <location>
        <begin position="123"/>
        <end position="145"/>
    </location>
</feature>
<evidence type="ECO:0000256" key="7">
    <source>
        <dbReference type="ARBA" id="ARBA00022989"/>
    </source>
</evidence>
<evidence type="ECO:0000313" key="12">
    <source>
        <dbReference type="Proteomes" id="UP000298030"/>
    </source>
</evidence>
<keyword evidence="4 9" id="KW-1003">Cell membrane</keyword>
<dbReference type="FunFam" id="1.20.1530.20:FF:000009">
    <property type="entry name" value="Arsenite transporter, ACR3 family"/>
    <property type="match status" value="1"/>
</dbReference>
<dbReference type="PANTHER" id="PTHR43057:SF1">
    <property type="entry name" value="ARSENICAL-RESISTANCE PROTEIN 3"/>
    <property type="match status" value="1"/>
</dbReference>